<dbReference type="EMBL" id="JAGMVJ010000006">
    <property type="protein sequence ID" value="KAH7089536.1"/>
    <property type="molecule type" value="Genomic_DNA"/>
</dbReference>
<sequence>MSHPPPYGRRNMWTRGEVDGPNVPHTGRYLPNSLAAHGHGPQRLYSHSIGGSDRFYGRKFRSDGRDAGYSYTMTQGPRGRVAPYNMQFSNVIGHRRNRKL</sequence>
<evidence type="ECO:0000313" key="2">
    <source>
        <dbReference type="EMBL" id="KAH7089536.1"/>
    </source>
</evidence>
<feature type="region of interest" description="Disordered" evidence="1">
    <location>
        <begin position="1"/>
        <end position="31"/>
    </location>
</feature>
<dbReference type="AlphaFoldDB" id="A0A8K0RA81"/>
<keyword evidence="3" id="KW-1185">Reference proteome</keyword>
<evidence type="ECO:0000256" key="1">
    <source>
        <dbReference type="SAM" id="MobiDB-lite"/>
    </source>
</evidence>
<reference evidence="2" key="1">
    <citation type="journal article" date="2021" name="Nat. Commun.">
        <title>Genetic determinants of endophytism in the Arabidopsis root mycobiome.</title>
        <authorList>
            <person name="Mesny F."/>
            <person name="Miyauchi S."/>
            <person name="Thiergart T."/>
            <person name="Pickel B."/>
            <person name="Atanasova L."/>
            <person name="Karlsson M."/>
            <person name="Huettel B."/>
            <person name="Barry K.W."/>
            <person name="Haridas S."/>
            <person name="Chen C."/>
            <person name="Bauer D."/>
            <person name="Andreopoulos W."/>
            <person name="Pangilinan J."/>
            <person name="LaButti K."/>
            <person name="Riley R."/>
            <person name="Lipzen A."/>
            <person name="Clum A."/>
            <person name="Drula E."/>
            <person name="Henrissat B."/>
            <person name="Kohler A."/>
            <person name="Grigoriev I.V."/>
            <person name="Martin F.M."/>
            <person name="Hacquard S."/>
        </authorList>
    </citation>
    <scope>NUCLEOTIDE SEQUENCE</scope>
    <source>
        <strain evidence="2">MPI-SDFR-AT-0120</strain>
    </source>
</reference>
<comment type="caution">
    <text evidence="2">The sequence shown here is derived from an EMBL/GenBank/DDBJ whole genome shotgun (WGS) entry which is preliminary data.</text>
</comment>
<dbReference type="Proteomes" id="UP000813461">
    <property type="component" value="Unassembled WGS sequence"/>
</dbReference>
<proteinExistence type="predicted"/>
<evidence type="ECO:0000313" key="3">
    <source>
        <dbReference type="Proteomes" id="UP000813461"/>
    </source>
</evidence>
<accession>A0A8K0RA81</accession>
<name>A0A8K0RA81_9PLEO</name>
<dbReference type="OrthoDB" id="3785324at2759"/>
<protein>
    <submittedName>
        <fullName evidence="2">Uncharacterized protein</fullName>
    </submittedName>
</protein>
<gene>
    <name evidence="2" type="ORF">FB567DRAFT_578133</name>
</gene>
<organism evidence="2 3">
    <name type="scientific">Paraphoma chrysanthemicola</name>
    <dbReference type="NCBI Taxonomy" id="798071"/>
    <lineage>
        <taxon>Eukaryota</taxon>
        <taxon>Fungi</taxon>
        <taxon>Dikarya</taxon>
        <taxon>Ascomycota</taxon>
        <taxon>Pezizomycotina</taxon>
        <taxon>Dothideomycetes</taxon>
        <taxon>Pleosporomycetidae</taxon>
        <taxon>Pleosporales</taxon>
        <taxon>Pleosporineae</taxon>
        <taxon>Phaeosphaeriaceae</taxon>
        <taxon>Paraphoma</taxon>
    </lineage>
</organism>